<dbReference type="PANTHER" id="PTHR36154">
    <property type="entry name" value="DNA-BINDING TRANSCRIPTIONAL ACTIVATOR ALPA"/>
    <property type="match status" value="1"/>
</dbReference>
<comment type="caution">
    <text evidence="1">The sequence shown here is derived from an EMBL/GenBank/DDBJ whole genome shotgun (WGS) entry which is preliminary data.</text>
</comment>
<dbReference type="EMBL" id="PUIN01000023">
    <property type="protein sequence ID" value="PQO96756.1"/>
    <property type="molecule type" value="Genomic_DNA"/>
</dbReference>
<proteinExistence type="predicted"/>
<name>A0A2S8H4R7_9PSED</name>
<accession>A0A2S8H4R7</accession>
<sequence length="74" mass="8141">MTAHAATSQLPRCFIKLVEVKALTTLSTSEIYRRIAAGTFPAQVTLGPKSVAWLESEVHKWCEDRIAARRGEAA</sequence>
<gene>
    <name evidence="1" type="ORF">C5612_30165</name>
</gene>
<dbReference type="AlphaFoldDB" id="A0A2S8H4R7"/>
<evidence type="ECO:0000313" key="1">
    <source>
        <dbReference type="EMBL" id="PQO96756.1"/>
    </source>
</evidence>
<dbReference type="InterPro" id="IPR010260">
    <property type="entry name" value="AlpA"/>
</dbReference>
<evidence type="ECO:0000313" key="2">
    <source>
        <dbReference type="Proteomes" id="UP000239687"/>
    </source>
</evidence>
<dbReference type="Gene3D" id="1.10.238.160">
    <property type="match status" value="1"/>
</dbReference>
<dbReference type="Pfam" id="PF05930">
    <property type="entry name" value="Phage_AlpA"/>
    <property type="match status" value="1"/>
</dbReference>
<reference evidence="1 2" key="1">
    <citation type="submission" date="2018-02" db="EMBL/GenBank/DDBJ databases">
        <title>Draft genome sequencing of Pseudomonas frederiksbergensis 11-D3.</title>
        <authorList>
            <person name="Zheng B.-X."/>
        </authorList>
    </citation>
    <scope>NUCLEOTIDE SEQUENCE [LARGE SCALE GENOMIC DNA]</scope>
    <source>
        <strain evidence="1 2">11-D3</strain>
    </source>
</reference>
<organism evidence="1 2">
    <name type="scientific">Pseudomonas frederiksbergensis</name>
    <dbReference type="NCBI Taxonomy" id="104087"/>
    <lineage>
        <taxon>Bacteria</taxon>
        <taxon>Pseudomonadati</taxon>
        <taxon>Pseudomonadota</taxon>
        <taxon>Gammaproteobacteria</taxon>
        <taxon>Pseudomonadales</taxon>
        <taxon>Pseudomonadaceae</taxon>
        <taxon>Pseudomonas</taxon>
    </lineage>
</organism>
<dbReference type="InterPro" id="IPR052931">
    <property type="entry name" value="Prophage_regulatory_activator"/>
</dbReference>
<dbReference type="PANTHER" id="PTHR36154:SF1">
    <property type="entry name" value="DNA-BINDING TRANSCRIPTIONAL ACTIVATOR ALPA"/>
    <property type="match status" value="1"/>
</dbReference>
<dbReference type="RefSeq" id="WP_105348851.1">
    <property type="nucleotide sequence ID" value="NZ_PUIN01000023.1"/>
</dbReference>
<protein>
    <submittedName>
        <fullName evidence="1">AlpA family transcriptional regulator</fullName>
    </submittedName>
</protein>
<dbReference type="Proteomes" id="UP000239687">
    <property type="component" value="Unassembled WGS sequence"/>
</dbReference>